<evidence type="ECO:0000256" key="2">
    <source>
        <dbReference type="PROSITE-ProRule" id="PRU00284"/>
    </source>
</evidence>
<evidence type="ECO:0000313" key="6">
    <source>
        <dbReference type="Proteomes" id="UP000008834"/>
    </source>
</evidence>
<dbReference type="SMART" id="SM00283">
    <property type="entry name" value="MA"/>
    <property type="match status" value="1"/>
</dbReference>
<dbReference type="GO" id="GO:0007165">
    <property type="term" value="P:signal transduction"/>
    <property type="evidence" value="ECO:0007669"/>
    <property type="project" value="UniProtKB-KW"/>
</dbReference>
<evidence type="ECO:0000256" key="1">
    <source>
        <dbReference type="ARBA" id="ARBA00023224"/>
    </source>
</evidence>
<dbReference type="EMBL" id="CP000048">
    <property type="protein sequence ID" value="AAX17101.1"/>
    <property type="molecule type" value="Genomic_DNA"/>
</dbReference>
<evidence type="ECO:0000313" key="5">
    <source>
        <dbReference type="EMBL" id="AAX17101.1"/>
    </source>
</evidence>
<keyword evidence="1 2" id="KW-0807">Transducer</keyword>
<dbReference type="InterPro" id="IPR004089">
    <property type="entry name" value="MCPsignal_dom"/>
</dbReference>
<keyword evidence="3" id="KW-0472">Membrane</keyword>
<dbReference type="SUPFAM" id="SSF58104">
    <property type="entry name" value="Methyl-accepting chemotaxis protein (MCP) signaling domain"/>
    <property type="match status" value="1"/>
</dbReference>
<feature type="domain" description="Methyl-accepting transducer" evidence="4">
    <location>
        <begin position="448"/>
        <end position="606"/>
    </location>
</feature>
<dbReference type="PROSITE" id="PS50111">
    <property type="entry name" value="CHEMOTAXIS_TRANSDUC_2"/>
    <property type="match status" value="1"/>
</dbReference>
<keyword evidence="3" id="KW-1133">Transmembrane helix</keyword>
<dbReference type="Pfam" id="PF00015">
    <property type="entry name" value="MCPsignal"/>
    <property type="match status" value="1"/>
</dbReference>
<protein>
    <submittedName>
        <fullName evidence="5">Methyl-accepting chemotaxis protein</fullName>
    </submittedName>
</protein>
<dbReference type="Proteomes" id="UP000008834">
    <property type="component" value="Chromosome"/>
</dbReference>
<accession>A0AA34WDH1</accession>
<name>A0AA34WDH1_BORHD</name>
<dbReference type="PANTHER" id="PTHR32089">
    <property type="entry name" value="METHYL-ACCEPTING CHEMOTAXIS PROTEIN MCPB"/>
    <property type="match status" value="1"/>
</dbReference>
<evidence type="ECO:0000256" key="3">
    <source>
        <dbReference type="SAM" id="Phobius"/>
    </source>
</evidence>
<reference evidence="6" key="1">
    <citation type="submission" date="2004-12" db="EMBL/GenBank/DDBJ databases">
        <title>The genome sequence of Borrelia hermsii and Borrelia turicatae: comparative analysis of two agents of endemic N. America relapsing fever.</title>
        <authorList>
            <person name="Porcella S.F."/>
            <person name="Raffel S.J."/>
            <person name="Schrumpf M.E."/>
            <person name="Montgomery B."/>
            <person name="Smith T."/>
            <person name="Schwan T.G."/>
        </authorList>
    </citation>
    <scope>NUCLEOTIDE SEQUENCE [LARGE SCALE GENOMIC DNA]</scope>
    <source>
        <strain evidence="6">HS1 / DAH</strain>
    </source>
</reference>
<dbReference type="KEGG" id="bhr:BH0597"/>
<feature type="transmembrane region" description="Helical" evidence="3">
    <location>
        <begin position="331"/>
        <end position="350"/>
    </location>
</feature>
<dbReference type="GO" id="GO:0016020">
    <property type="term" value="C:membrane"/>
    <property type="evidence" value="ECO:0007669"/>
    <property type="project" value="InterPro"/>
</dbReference>
<organism evidence="5 6">
    <name type="scientific">Borrelia hermsii (strain HS1 / DAH)</name>
    <dbReference type="NCBI Taxonomy" id="314723"/>
    <lineage>
        <taxon>Bacteria</taxon>
        <taxon>Pseudomonadati</taxon>
        <taxon>Spirochaetota</taxon>
        <taxon>Spirochaetia</taxon>
        <taxon>Spirochaetales</taxon>
        <taxon>Borreliaceae</taxon>
        <taxon>Borrelia</taxon>
    </lineage>
</organism>
<keyword evidence="3" id="KW-0812">Transmembrane</keyword>
<proteinExistence type="predicted"/>
<dbReference type="PANTHER" id="PTHR32089:SF112">
    <property type="entry name" value="LYSOZYME-LIKE PROTEIN-RELATED"/>
    <property type="match status" value="1"/>
</dbReference>
<evidence type="ECO:0000259" key="4">
    <source>
        <dbReference type="PROSITE" id="PS50111"/>
    </source>
</evidence>
<sequence length="741" mass="84725">MGLILEIFFMNEDLVNVKLKNMRFSLYLILFIFICFGLLFLGQAYLNYRNRYLERVESDFKLFSKNVAFQVKNKYNGAVGVLKNLIANDNVVNVLRNVSNDFIASVDLRFIDLSTSIALFLSSKGFNEASKVFQHVPLEANSLEGIFYIPVGQNVLISNKNFSFLGINNIIENSIYLVPAKKRVAYYSSYKRVKNRLYSVVSMPVIDDDSAVLGVICFFVCFDNLFSDIANQFNSYLKSSNKHYEFFVVDKEFNPLFLSLNDLNINNFAENYASSVLSKVMALTKESPNISRDILKYKTSSYFLSTAQIDGNGVQGIILNMSYLPLRFQSNAIFFLGFIFFVYLIIFYLYNRFILPFIRDFRMLINYKKEREDILSLESVLEVKYKSFIFSYISAEFDSLFSKTTNVNNSIKAYVQELRKCLAEISIPAESIDKMHNSLATYDRMGDAFSKFEKSIINILKDFESISNPISEHSKNILDIATRFEENANVFYGIDKNLEVFSKVVASNSASIDDVKNKVVELNSIFENINKNFSELLSQTNNLQSANKLLVLISAQTNMLAMNAAIEAAKAGDAGKSFAVVAEEIRKLAINSGKYSTTIKDELKMVNNIISVISSEIDAIYKDFIDIQDNINNNSVQHERINVTLAKHVKEIEEFKDKYLSHDIKIKDTKNMCKEIFNSYFVISGKFNNLNNDLGEFEVSKMSLDALESLREHISLVNECRDKIANMKDIVENINHEFWGI</sequence>
<feature type="transmembrane region" description="Helical" evidence="3">
    <location>
        <begin position="24"/>
        <end position="46"/>
    </location>
</feature>
<dbReference type="Gene3D" id="1.10.287.950">
    <property type="entry name" value="Methyl-accepting chemotaxis protein"/>
    <property type="match status" value="1"/>
</dbReference>
<gene>
    <name evidence="5" type="ordered locus">BH0597</name>
</gene>
<dbReference type="AlphaFoldDB" id="A0AA34WDH1"/>